<dbReference type="SUPFAM" id="SSF100895">
    <property type="entry name" value="Kazal-type serine protease inhibitors"/>
    <property type="match status" value="1"/>
</dbReference>
<dbReference type="SUPFAM" id="SSF50494">
    <property type="entry name" value="Trypsin-like serine proteases"/>
    <property type="match status" value="1"/>
</dbReference>
<dbReference type="SMART" id="SM00280">
    <property type="entry name" value="KAZAL"/>
    <property type="match status" value="1"/>
</dbReference>
<keyword evidence="9 14" id="KW-1015">Disulfide bond</keyword>
<dbReference type="InterPro" id="IPR050127">
    <property type="entry name" value="Serine_Proteases_S1"/>
</dbReference>
<evidence type="ECO:0000256" key="2">
    <source>
        <dbReference type="ARBA" id="ARBA00022525"/>
    </source>
</evidence>
<dbReference type="PROSITE" id="PS00135">
    <property type="entry name" value="TRYPSIN_SER"/>
    <property type="match status" value="1"/>
</dbReference>
<gene>
    <name evidence="20" type="primary">cfi</name>
</gene>
<dbReference type="InterPro" id="IPR023415">
    <property type="entry name" value="LDLR_class-A_CS"/>
</dbReference>
<evidence type="ECO:0000256" key="5">
    <source>
        <dbReference type="ARBA" id="ARBA00022737"/>
    </source>
</evidence>
<keyword evidence="4 16" id="KW-0732">Signal</keyword>
<comment type="caution">
    <text evidence="14">Lacks conserved residue(s) required for the propagation of feature annotation.</text>
</comment>
<evidence type="ECO:0000313" key="21">
    <source>
        <dbReference type="Proteomes" id="UP000314983"/>
    </source>
</evidence>
<reference evidence="20" key="4">
    <citation type="submission" date="2025-08" db="UniProtKB">
        <authorList>
            <consortium name="Ensembl"/>
        </authorList>
    </citation>
    <scope>IDENTIFICATION</scope>
</reference>
<comment type="subcellular location">
    <subcellularLocation>
        <location evidence="1">Secreted</location>
        <location evidence="1">Extracellular space</location>
    </subcellularLocation>
</comment>
<dbReference type="InterPro" id="IPR002172">
    <property type="entry name" value="LDrepeatLR_classA_rpt"/>
</dbReference>
<feature type="disulfide bond" evidence="13">
    <location>
        <begin position="269"/>
        <end position="284"/>
    </location>
</feature>
<dbReference type="SMART" id="SM00020">
    <property type="entry name" value="Tryp_SPc"/>
    <property type="match status" value="1"/>
</dbReference>
<evidence type="ECO:0000256" key="13">
    <source>
        <dbReference type="PROSITE-ProRule" id="PRU00124"/>
    </source>
</evidence>
<reference evidence="20" key="3">
    <citation type="submission" date="2020-05" db="EMBL/GenBank/DDBJ databases">
        <title>Electrophorus electricus (electric eel) genome, fEleEle1, primary haplotype.</title>
        <authorList>
            <person name="Myers G."/>
            <person name="Meyer A."/>
            <person name="Fedrigo O."/>
            <person name="Formenti G."/>
            <person name="Rhie A."/>
            <person name="Tracey A."/>
            <person name="Sims Y."/>
            <person name="Jarvis E.D."/>
        </authorList>
    </citation>
    <scope>NUCLEOTIDE SEQUENCE [LARGE SCALE GENOMIC DNA]</scope>
</reference>
<dbReference type="InterPro" id="IPR001190">
    <property type="entry name" value="SRCR"/>
</dbReference>
<sequence length="611" mass="68005">HFYLSIFLIVYLLFILRLIIPPEESVPHTIGQHQMQQTMDVLWPHIHLQPPTAKPPSDLVSQECLKKSYTHLSCAKVFCPPWRRCISGQCVCKLPYQCLRRGRPVCGMDGRSYFSLCQAQAIACRSKTVMFSHYGSTCGGNEKSGHHEVVLVEVDGLQGKTLVCGDDWWDTAAANVVCRHKKKIARGAVAALRVKQHERHTEGAWPQCVRVRCTGSELSLAECTLSKPQSLLLNSDVAAVQCDHNEPGEVVCREFRCGNGKCVSWEQACNGIDDCGDRSDEMCCKGCHRGAFFCKTGVCIHPHALGDKIRDCLGGEDELHTLTQNSETSLSHILDVRNVTESQLHCGIPNMEYIYKTEEETRHTRVKRVVGGEEALPTQIQWQVAVVEDGQIHCGGAYLGGCWVLTAAHCVRPKPKAFQIKFSIWKKLSLLNTTDIVPVKNIIIHQDYNPSTYQNDIALVQLKELNLMPGCLKPNPAVRAVCVPWSTLQFQPGSTCSISGWGRNKVGDTANILKWANVTLIEDCGKYYSDRFYEGMECAGDLEGKVDSCQGDSGGPLVCTDASGMSYVWGIVSWGEKCGEVGFPGVYTKVAHYFEWIRFHMGWQAVTKFNQ</sequence>
<dbReference type="Proteomes" id="UP000314983">
    <property type="component" value="Chromosome 22"/>
</dbReference>
<dbReference type="PANTHER" id="PTHR24264">
    <property type="entry name" value="TRYPSIN-RELATED"/>
    <property type="match status" value="1"/>
</dbReference>
<dbReference type="Pfam" id="PF00057">
    <property type="entry name" value="Ldl_recept_a"/>
    <property type="match status" value="1"/>
</dbReference>
<evidence type="ECO:0000256" key="9">
    <source>
        <dbReference type="ARBA" id="ARBA00023157"/>
    </source>
</evidence>
<dbReference type="SMART" id="SM00192">
    <property type="entry name" value="LDLa"/>
    <property type="match status" value="2"/>
</dbReference>
<keyword evidence="8" id="KW-0391">Immunity</keyword>
<dbReference type="GO" id="GO:0005615">
    <property type="term" value="C:extracellular space"/>
    <property type="evidence" value="ECO:0007669"/>
    <property type="project" value="TreeGrafter"/>
</dbReference>
<dbReference type="InterPro" id="IPR033116">
    <property type="entry name" value="TRYPSIN_SER"/>
</dbReference>
<evidence type="ECO:0000256" key="6">
    <source>
        <dbReference type="ARBA" id="ARBA00022801"/>
    </source>
</evidence>
<feature type="signal peptide" evidence="16">
    <location>
        <begin position="1"/>
        <end position="25"/>
    </location>
</feature>
<dbReference type="InterPro" id="IPR003884">
    <property type="entry name" value="FacI_MAC"/>
</dbReference>
<dbReference type="InterPro" id="IPR036772">
    <property type="entry name" value="SRCR-like_dom_sf"/>
</dbReference>
<dbReference type="Gene3D" id="3.10.250.10">
    <property type="entry name" value="SRCR-like domain"/>
    <property type="match status" value="1"/>
</dbReference>
<keyword evidence="2" id="KW-0964">Secreted</keyword>
<dbReference type="InterPro" id="IPR009003">
    <property type="entry name" value="Peptidase_S1_PA"/>
</dbReference>
<dbReference type="SUPFAM" id="SSF57424">
    <property type="entry name" value="LDL receptor-like module"/>
    <property type="match status" value="2"/>
</dbReference>
<evidence type="ECO:0000256" key="7">
    <source>
        <dbReference type="ARBA" id="ARBA00022825"/>
    </source>
</evidence>
<dbReference type="InterPro" id="IPR002350">
    <property type="entry name" value="Kazal_dom"/>
</dbReference>
<keyword evidence="3 15" id="KW-0645">Protease</keyword>
<feature type="domain" description="Peptidase S1" evidence="17">
    <location>
        <begin position="369"/>
        <end position="602"/>
    </location>
</feature>
<dbReference type="Pfam" id="PF00089">
    <property type="entry name" value="Trypsin"/>
    <property type="match status" value="1"/>
</dbReference>
<dbReference type="SMART" id="SM00057">
    <property type="entry name" value="FIMAC"/>
    <property type="match status" value="1"/>
</dbReference>
<dbReference type="GO" id="GO:0006508">
    <property type="term" value="P:proteolysis"/>
    <property type="evidence" value="ECO:0007669"/>
    <property type="project" value="UniProtKB-KW"/>
</dbReference>
<reference evidence="20" key="5">
    <citation type="submission" date="2025-09" db="UniProtKB">
        <authorList>
            <consortium name="Ensembl"/>
        </authorList>
    </citation>
    <scope>IDENTIFICATION</scope>
</reference>
<accession>A0A4W4ED73</accession>
<dbReference type="SUPFAM" id="SSF56487">
    <property type="entry name" value="SRCR-like"/>
    <property type="match status" value="1"/>
</dbReference>
<evidence type="ECO:0000259" key="19">
    <source>
        <dbReference type="PROSITE" id="PS51465"/>
    </source>
</evidence>
<reference evidence="21" key="1">
    <citation type="journal article" date="2014" name="Science">
        <title>Nonhuman genetics. Genomic basis for the convergent evolution of electric organs.</title>
        <authorList>
            <person name="Gallant J.R."/>
            <person name="Traeger L.L."/>
            <person name="Volkening J.D."/>
            <person name="Moffett H."/>
            <person name="Chen P.H."/>
            <person name="Novina C.D."/>
            <person name="Phillips G.N.Jr."/>
            <person name="Anand R."/>
            <person name="Wells G.B."/>
            <person name="Pinch M."/>
            <person name="Guth R."/>
            <person name="Unguez G.A."/>
            <person name="Albert J.S."/>
            <person name="Zakon H.H."/>
            <person name="Samanta M.P."/>
            <person name="Sussman M.R."/>
        </authorList>
    </citation>
    <scope>NUCLEOTIDE SEQUENCE [LARGE SCALE GENOMIC DNA]</scope>
</reference>
<feature type="disulfide bond" evidence="13">
    <location>
        <begin position="257"/>
        <end position="275"/>
    </location>
</feature>
<keyword evidence="5" id="KW-0677">Repeat</keyword>
<organism evidence="20 21">
    <name type="scientific">Electrophorus electricus</name>
    <name type="common">Electric eel</name>
    <name type="synonym">Gymnotus electricus</name>
    <dbReference type="NCBI Taxonomy" id="8005"/>
    <lineage>
        <taxon>Eukaryota</taxon>
        <taxon>Metazoa</taxon>
        <taxon>Chordata</taxon>
        <taxon>Craniata</taxon>
        <taxon>Vertebrata</taxon>
        <taxon>Euteleostomi</taxon>
        <taxon>Actinopterygii</taxon>
        <taxon>Neopterygii</taxon>
        <taxon>Teleostei</taxon>
        <taxon>Ostariophysi</taxon>
        <taxon>Gymnotiformes</taxon>
        <taxon>Gymnotoidei</taxon>
        <taxon>Gymnotidae</taxon>
        <taxon>Electrophorus</taxon>
    </lineage>
</organism>
<dbReference type="Gene3D" id="2.40.10.10">
    <property type="entry name" value="Trypsin-like serine proteases"/>
    <property type="match status" value="1"/>
</dbReference>
<dbReference type="Gene3D" id="3.30.60.30">
    <property type="match status" value="1"/>
</dbReference>
<dbReference type="CDD" id="cd00190">
    <property type="entry name" value="Tryp_SPc"/>
    <property type="match status" value="1"/>
</dbReference>
<dbReference type="Ensembl" id="ENSEEET00000009041.2">
    <property type="protein sequence ID" value="ENSEEEP00000008927.2"/>
    <property type="gene ID" value="ENSEEEG00000004589.2"/>
</dbReference>
<evidence type="ECO:0000256" key="11">
    <source>
        <dbReference type="ARBA" id="ARBA00036320"/>
    </source>
</evidence>
<keyword evidence="6 15" id="KW-0378">Hydrolase</keyword>
<name>A0A4W4ED73_ELEEL</name>
<dbReference type="Pfam" id="PF21287">
    <property type="entry name" value="Kazal_CFAI"/>
    <property type="match status" value="1"/>
</dbReference>
<dbReference type="CDD" id="cd00104">
    <property type="entry name" value="KAZAL_FS"/>
    <property type="match status" value="1"/>
</dbReference>
<evidence type="ECO:0000313" key="20">
    <source>
        <dbReference type="Ensembl" id="ENSEEEP00000008927.2"/>
    </source>
</evidence>
<proteinExistence type="predicted"/>
<dbReference type="CDD" id="cd00112">
    <property type="entry name" value="LDLa"/>
    <property type="match status" value="2"/>
</dbReference>
<dbReference type="GO" id="GO:0002376">
    <property type="term" value="P:immune system process"/>
    <property type="evidence" value="ECO:0007669"/>
    <property type="project" value="UniProtKB-KW"/>
</dbReference>
<evidence type="ECO:0000259" key="17">
    <source>
        <dbReference type="PROSITE" id="PS50240"/>
    </source>
</evidence>
<feature type="domain" description="Kazal-like" evidence="19">
    <location>
        <begin position="91"/>
        <end position="137"/>
    </location>
</feature>
<evidence type="ECO:0000256" key="12">
    <source>
        <dbReference type="ARBA" id="ARBA00038868"/>
    </source>
</evidence>
<dbReference type="Gene3D" id="4.10.400.10">
    <property type="entry name" value="Low-density Lipoprotein Receptor"/>
    <property type="match status" value="2"/>
</dbReference>
<dbReference type="GO" id="GO:0004252">
    <property type="term" value="F:serine-type endopeptidase activity"/>
    <property type="evidence" value="ECO:0007669"/>
    <property type="project" value="UniProtKB-EC"/>
</dbReference>
<dbReference type="Pfam" id="PF21286">
    <property type="entry name" value="CFAI_FIMAC_N"/>
    <property type="match status" value="1"/>
</dbReference>
<evidence type="ECO:0000256" key="16">
    <source>
        <dbReference type="SAM" id="SignalP"/>
    </source>
</evidence>
<evidence type="ECO:0000256" key="15">
    <source>
        <dbReference type="RuleBase" id="RU363034"/>
    </source>
</evidence>
<keyword evidence="7 15" id="KW-0720">Serine protease</keyword>
<dbReference type="InterPro" id="IPR048719">
    <property type="entry name" value="CFAI_KAZAL"/>
</dbReference>
<dbReference type="PROSITE" id="PS50240">
    <property type="entry name" value="TRYPSIN_DOM"/>
    <property type="match status" value="1"/>
</dbReference>
<dbReference type="PROSITE" id="PS50068">
    <property type="entry name" value="LDLRA_2"/>
    <property type="match status" value="1"/>
</dbReference>
<dbReference type="PROSITE" id="PS51465">
    <property type="entry name" value="KAZAL_2"/>
    <property type="match status" value="1"/>
</dbReference>
<dbReference type="InterPro" id="IPR048722">
    <property type="entry name" value="CFAI_FIMAC_N"/>
</dbReference>
<evidence type="ECO:0000256" key="8">
    <source>
        <dbReference type="ARBA" id="ARBA00022859"/>
    </source>
</evidence>
<reference evidence="21" key="2">
    <citation type="journal article" date="2017" name="Sci. Adv.">
        <title>A tail of two voltages: Proteomic comparison of the three electric organs of the electric eel.</title>
        <authorList>
            <person name="Traeger L.L."/>
            <person name="Sabat G."/>
            <person name="Barrett-Wilt G.A."/>
            <person name="Wells G.B."/>
            <person name="Sussman M.R."/>
        </authorList>
    </citation>
    <scope>NUCLEOTIDE SEQUENCE [LARGE SCALE GENOMIC DNA]</scope>
</reference>
<evidence type="ECO:0000259" key="18">
    <source>
        <dbReference type="PROSITE" id="PS50287"/>
    </source>
</evidence>
<protein>
    <recommendedName>
        <fullName evidence="12">trypsin</fullName>
        <ecNumber evidence="12">3.4.21.4</ecNumber>
    </recommendedName>
</protein>
<dbReference type="PANTHER" id="PTHR24264:SF83">
    <property type="entry name" value="COMPLEMENT FACTOR I"/>
    <property type="match status" value="1"/>
</dbReference>
<feature type="chain" id="PRO_5044320334" description="trypsin" evidence="16">
    <location>
        <begin position="26"/>
        <end position="611"/>
    </location>
</feature>
<dbReference type="GeneTree" id="ENSGT00930000151042"/>
<feature type="domain" description="SRCR" evidence="18">
    <location>
        <begin position="134"/>
        <end position="253"/>
    </location>
</feature>
<dbReference type="PROSITE" id="PS01209">
    <property type="entry name" value="LDLRA_1"/>
    <property type="match status" value="1"/>
</dbReference>
<comment type="catalytic activity">
    <reaction evidence="11">
        <text>Preferential cleavage: Arg-|-Xaa, Lys-|-Xaa.</text>
        <dbReference type="EC" id="3.4.21.4"/>
    </reaction>
</comment>
<evidence type="ECO:0000256" key="3">
    <source>
        <dbReference type="ARBA" id="ARBA00022670"/>
    </source>
</evidence>
<dbReference type="FunFam" id="2.40.10.10:FF:000120">
    <property type="entry name" value="Putative serine protease"/>
    <property type="match status" value="1"/>
</dbReference>
<evidence type="ECO:0000256" key="10">
    <source>
        <dbReference type="ARBA" id="ARBA00023180"/>
    </source>
</evidence>
<keyword evidence="10" id="KW-0325">Glycoprotein</keyword>
<dbReference type="EC" id="3.4.21.4" evidence="12"/>
<dbReference type="InterPro" id="IPR036058">
    <property type="entry name" value="Kazal_dom_sf"/>
</dbReference>
<dbReference type="AlphaFoldDB" id="A0A4W4ED73"/>
<dbReference type="PROSITE" id="PS00134">
    <property type="entry name" value="TRYPSIN_HIS"/>
    <property type="match status" value="1"/>
</dbReference>
<dbReference type="InterPro" id="IPR018114">
    <property type="entry name" value="TRYPSIN_HIS"/>
</dbReference>
<evidence type="ECO:0000256" key="4">
    <source>
        <dbReference type="ARBA" id="ARBA00022729"/>
    </source>
</evidence>
<dbReference type="PROSITE" id="PS50287">
    <property type="entry name" value="SRCR_2"/>
    <property type="match status" value="1"/>
</dbReference>
<dbReference type="GO" id="GO:0016020">
    <property type="term" value="C:membrane"/>
    <property type="evidence" value="ECO:0007669"/>
    <property type="project" value="InterPro"/>
</dbReference>
<dbReference type="InterPro" id="IPR001314">
    <property type="entry name" value="Peptidase_S1A"/>
</dbReference>
<dbReference type="InterPro" id="IPR001254">
    <property type="entry name" value="Trypsin_dom"/>
</dbReference>
<evidence type="ECO:0000256" key="14">
    <source>
        <dbReference type="PROSITE-ProRule" id="PRU00196"/>
    </source>
</evidence>
<keyword evidence="21" id="KW-1185">Reference proteome</keyword>
<dbReference type="InterPro" id="IPR043504">
    <property type="entry name" value="Peptidase_S1_PA_chymotrypsin"/>
</dbReference>
<evidence type="ECO:0000256" key="1">
    <source>
        <dbReference type="ARBA" id="ARBA00004239"/>
    </source>
</evidence>
<feature type="disulfide bond" evidence="14">
    <location>
        <begin position="213"/>
        <end position="223"/>
    </location>
</feature>
<dbReference type="PRINTS" id="PR00722">
    <property type="entry name" value="CHYMOTRYPSIN"/>
</dbReference>
<dbReference type="InterPro" id="IPR036055">
    <property type="entry name" value="LDL_receptor-like_sf"/>
</dbReference>